<dbReference type="InterPro" id="IPR046275">
    <property type="entry name" value="DUF6308"/>
</dbReference>
<proteinExistence type="predicted"/>
<gene>
    <name evidence="1" type="ORF">IGS73_07975</name>
</gene>
<name>A0A7L9J3Y7_9MICO</name>
<dbReference type="EMBL" id="CP062789">
    <property type="protein sequence ID" value="QOK24268.1"/>
    <property type="molecule type" value="Genomic_DNA"/>
</dbReference>
<dbReference type="RefSeq" id="WP_192912071.1">
    <property type="nucleotide sequence ID" value="NZ_CP062789.1"/>
</dbReference>
<evidence type="ECO:0000313" key="1">
    <source>
        <dbReference type="EMBL" id="QOK24268.1"/>
    </source>
</evidence>
<sequence length="164" mass="17729">MLSEGQSLPSIFEPRYWPLVDALVEDYFLSVTSKGLKRFTGAHFETLGGEWHDFPTRNVMTAGDLIAVSCLSVKIPGAAAVRVLERQAGAISELLTAMPTVDATLWDLPEDAVANPEAPASQLWRLLRGGRDGLGPTTTSKLMARKRAHLIPVFDGSAARIGDI</sequence>
<accession>A0A7L9J3Y7</accession>
<dbReference type="Proteomes" id="UP000593998">
    <property type="component" value="Chromosome"/>
</dbReference>
<dbReference type="Pfam" id="PF19827">
    <property type="entry name" value="DUF6308"/>
    <property type="match status" value="1"/>
</dbReference>
<evidence type="ECO:0000313" key="2">
    <source>
        <dbReference type="Proteomes" id="UP000593998"/>
    </source>
</evidence>
<dbReference type="AlphaFoldDB" id="A0A7L9J3Y7"/>
<reference evidence="1 2" key="1">
    <citation type="submission" date="2020-10" db="EMBL/GenBank/DDBJ databases">
        <title>Janibacter indicus TT2 genome sequence.</title>
        <authorList>
            <person name="Lee K."/>
            <person name="Ganzorig M."/>
        </authorList>
    </citation>
    <scope>NUCLEOTIDE SEQUENCE [LARGE SCALE GENOMIC DNA]</scope>
    <source>
        <strain evidence="1 2">TT2</strain>
    </source>
</reference>
<protein>
    <submittedName>
        <fullName evidence="1">Uncharacterized protein</fullName>
    </submittedName>
</protein>
<organism evidence="1 2">
    <name type="scientific">Janibacter indicus</name>
    <dbReference type="NCBI Taxonomy" id="857417"/>
    <lineage>
        <taxon>Bacteria</taxon>
        <taxon>Bacillati</taxon>
        <taxon>Actinomycetota</taxon>
        <taxon>Actinomycetes</taxon>
        <taxon>Micrococcales</taxon>
        <taxon>Intrasporangiaceae</taxon>
        <taxon>Janibacter</taxon>
    </lineage>
</organism>